<dbReference type="GO" id="GO:0010494">
    <property type="term" value="C:cytoplasmic stress granule"/>
    <property type="evidence" value="ECO:0007669"/>
    <property type="project" value="TreeGrafter"/>
</dbReference>
<feature type="region of interest" description="Disordered" evidence="1">
    <location>
        <begin position="326"/>
        <end position="366"/>
    </location>
</feature>
<gene>
    <name evidence="3" type="ORF">INT43_003192</name>
</gene>
<feature type="compositionally biased region" description="Polar residues" evidence="1">
    <location>
        <begin position="791"/>
        <end position="815"/>
    </location>
</feature>
<organism evidence="3 4">
    <name type="scientific">Mortierella isabellina</name>
    <name type="common">Filamentous fungus</name>
    <name type="synonym">Umbelopsis isabellina</name>
    <dbReference type="NCBI Taxonomy" id="91625"/>
    <lineage>
        <taxon>Eukaryota</taxon>
        <taxon>Fungi</taxon>
        <taxon>Fungi incertae sedis</taxon>
        <taxon>Mucoromycota</taxon>
        <taxon>Mucoromycotina</taxon>
        <taxon>Umbelopsidomycetes</taxon>
        <taxon>Umbelopsidales</taxon>
        <taxon>Umbelopsidaceae</taxon>
        <taxon>Umbelopsis</taxon>
    </lineage>
</organism>
<sequence>MAFNNVKQQGKKQDMPFQKHNTRLIFDTFFISRGGGKKWANANASNNRANQQQGSGSNNTSGHSSPVSATPSSPSMADGRAGTTTPSEGESGTTHMHDRMLFLLANLVGSNVRAKTKDGAEFEGLFHAATTTSELSVVLKLARKLDKSTQQAIEADKSNPNPPISSIIIQAKDLVEIYATNVKFDVATRPLVEKDTFKTDVDISGRGAEIRERELHRWKPESHSSDEIGGLEDTDTFGHTSTDNWDQFAANEKLFGLTTNFNEELYTTKLDRSAPDFKAREKRAAEVAADIQKTAATNVHIMEERGLQIDDSGMDEEDRYGAVVRDANPNKYMPPALRKQMQQNQGAKEDTKSGADKARSPLKKLSTNDLPKAVVTAPSPVSNLGNLRPETAALLGKVPVGNKAKDGTNRKPIETEIANTFRQFAIAEKDKLNAKKQALQKKEKDGRLADLMKFHQTFKLNVPVPPDLVPLLSKTKKSPDGSEGSPKEEKPAEQNPKPAVSSSSAAAVEPVKPTTEVTGKTTDKPATTSSPAKEAVKPAAKSTSSFKFNIKASEFKPNPSAPAFVPGGVAKPAADAKKHHQQAAPLTLTEAFVPPSAKGKQVKPDSVGPTWPHGSKSYRHQFHQFSGYDEEMFQNNAPQNYPYSYPYRYAQYVPGMAPVPVQQPGMPYMNHQFVAPNMPYTSGAMPPSGTPSFSPQMTSAPNHGQPYPQGFNSPQRSPMVPQGMPPHQVYQYQGQPRGGPMMMRYPPDMVSPNISPSPVMMPPGQPHSTPPAMAGPMPPRPSGMDSGGRSPYTSPQNVTPTLSPQPSNPESSPRA</sequence>
<feature type="compositionally biased region" description="Basic and acidic residues" evidence="1">
    <location>
        <begin position="477"/>
        <end position="492"/>
    </location>
</feature>
<dbReference type="Pfam" id="PF06741">
    <property type="entry name" value="LsmAD"/>
    <property type="match status" value="1"/>
</dbReference>
<dbReference type="InterPro" id="IPR009604">
    <property type="entry name" value="LsmAD_domain"/>
</dbReference>
<feature type="region of interest" description="Disordered" evidence="1">
    <location>
        <begin position="465"/>
        <end position="543"/>
    </location>
</feature>
<dbReference type="InterPro" id="IPR045117">
    <property type="entry name" value="ATXN2-like"/>
</dbReference>
<protein>
    <recommendedName>
        <fullName evidence="2">LsmAD domain-containing protein</fullName>
    </recommendedName>
</protein>
<name>A0A8H7PQI3_MORIS</name>
<feature type="compositionally biased region" description="Polar residues" evidence="1">
    <location>
        <begin position="515"/>
        <end position="531"/>
    </location>
</feature>
<evidence type="ECO:0000259" key="2">
    <source>
        <dbReference type="SMART" id="SM01272"/>
    </source>
</evidence>
<proteinExistence type="predicted"/>
<feature type="compositionally biased region" description="Low complexity" evidence="1">
    <location>
        <begin position="82"/>
        <end position="94"/>
    </location>
</feature>
<feature type="compositionally biased region" description="Low complexity" evidence="1">
    <location>
        <begin position="47"/>
        <end position="75"/>
    </location>
</feature>
<dbReference type="GO" id="GO:0034063">
    <property type="term" value="P:stress granule assembly"/>
    <property type="evidence" value="ECO:0007669"/>
    <property type="project" value="TreeGrafter"/>
</dbReference>
<accession>A0A8H7PQI3</accession>
<feature type="domain" description="LsmAD" evidence="2">
    <location>
        <begin position="255"/>
        <end position="326"/>
    </location>
</feature>
<dbReference type="Pfam" id="PF14438">
    <property type="entry name" value="SM-ATX"/>
    <property type="match status" value="1"/>
</dbReference>
<dbReference type="EMBL" id="JAEPQZ010000008">
    <property type="protein sequence ID" value="KAG2177945.1"/>
    <property type="molecule type" value="Genomic_DNA"/>
</dbReference>
<feature type="compositionally biased region" description="Pro residues" evidence="1">
    <location>
        <begin position="759"/>
        <end position="769"/>
    </location>
</feature>
<feature type="region of interest" description="Disordered" evidence="1">
    <location>
        <begin position="47"/>
        <end position="94"/>
    </location>
</feature>
<evidence type="ECO:0000313" key="4">
    <source>
        <dbReference type="Proteomes" id="UP000654370"/>
    </source>
</evidence>
<dbReference type="AlphaFoldDB" id="A0A8H7PQI3"/>
<comment type="caution">
    <text evidence="3">The sequence shown here is derived from an EMBL/GenBank/DDBJ whole genome shotgun (WGS) entry which is preliminary data.</text>
</comment>
<dbReference type="SMART" id="SM01272">
    <property type="entry name" value="LsmAD"/>
    <property type="match status" value="1"/>
</dbReference>
<dbReference type="PANTHER" id="PTHR12854:SF7">
    <property type="entry name" value="ATAXIN-2 HOMOLOG"/>
    <property type="match status" value="1"/>
</dbReference>
<reference evidence="3" key="1">
    <citation type="submission" date="2020-12" db="EMBL/GenBank/DDBJ databases">
        <title>Metabolic potential, ecology and presence of endohyphal bacteria is reflected in genomic diversity of Mucoromycotina.</title>
        <authorList>
            <person name="Muszewska A."/>
            <person name="Okrasinska A."/>
            <person name="Steczkiewicz K."/>
            <person name="Drgas O."/>
            <person name="Orlowska M."/>
            <person name="Perlinska-Lenart U."/>
            <person name="Aleksandrzak-Piekarczyk T."/>
            <person name="Szatraj K."/>
            <person name="Zielenkiewicz U."/>
            <person name="Pilsyk S."/>
            <person name="Malc E."/>
            <person name="Mieczkowski P."/>
            <person name="Kruszewska J.S."/>
            <person name="Biernat P."/>
            <person name="Pawlowska J."/>
        </authorList>
    </citation>
    <scope>NUCLEOTIDE SEQUENCE</scope>
    <source>
        <strain evidence="3">WA0000067209</strain>
    </source>
</reference>
<evidence type="ECO:0000313" key="3">
    <source>
        <dbReference type="EMBL" id="KAG2177945.1"/>
    </source>
</evidence>
<dbReference type="Proteomes" id="UP000654370">
    <property type="component" value="Unassembled WGS sequence"/>
</dbReference>
<dbReference type="OrthoDB" id="2275718at2759"/>
<feature type="compositionally biased region" description="Low complexity" evidence="1">
    <location>
        <begin position="496"/>
        <end position="513"/>
    </location>
</feature>
<dbReference type="InterPro" id="IPR025852">
    <property type="entry name" value="SM_dom_ATX"/>
</dbReference>
<dbReference type="PANTHER" id="PTHR12854">
    <property type="entry name" value="ATAXIN 2-RELATED"/>
    <property type="match status" value="1"/>
</dbReference>
<dbReference type="GO" id="GO:0003729">
    <property type="term" value="F:mRNA binding"/>
    <property type="evidence" value="ECO:0007669"/>
    <property type="project" value="TreeGrafter"/>
</dbReference>
<feature type="compositionally biased region" description="Basic and acidic residues" evidence="1">
    <location>
        <begin position="347"/>
        <end position="359"/>
    </location>
</feature>
<evidence type="ECO:0000256" key="1">
    <source>
        <dbReference type="SAM" id="MobiDB-lite"/>
    </source>
</evidence>
<feature type="region of interest" description="Disordered" evidence="1">
    <location>
        <begin position="752"/>
        <end position="815"/>
    </location>
</feature>
<feature type="region of interest" description="Disordered" evidence="1">
    <location>
        <begin position="596"/>
        <end position="615"/>
    </location>
</feature>
<keyword evidence="4" id="KW-1185">Reference proteome</keyword>